<dbReference type="Pfam" id="PF13149">
    <property type="entry name" value="Mfa_like_1"/>
    <property type="match status" value="1"/>
</dbReference>
<dbReference type="CDD" id="cd13121">
    <property type="entry name" value="BF2867_like_C"/>
    <property type="match status" value="1"/>
</dbReference>
<dbReference type="Pfam" id="PF09603">
    <property type="entry name" value="Fib_succ_major"/>
    <property type="match status" value="1"/>
</dbReference>
<dbReference type="PROSITE" id="PS51257">
    <property type="entry name" value="PROKAR_LIPOPROTEIN"/>
    <property type="match status" value="1"/>
</dbReference>
<comment type="caution">
    <text evidence="2">The sequence shown here is derived from an EMBL/GenBank/DDBJ whole genome shotgun (WGS) entry which is preliminary data.</text>
</comment>
<dbReference type="InterPro" id="IPR011871">
    <property type="entry name" value="Fib_succ_major"/>
</dbReference>
<dbReference type="InterPro" id="IPR025049">
    <property type="entry name" value="Mfa-like_1"/>
</dbReference>
<accession>A0A1Q6FBF8</accession>
<dbReference type="Gene3D" id="2.60.40.2630">
    <property type="match status" value="1"/>
</dbReference>
<dbReference type="RefSeq" id="WP_278339011.1">
    <property type="nucleotide sequence ID" value="NZ_BAAFLA010000002.1"/>
</dbReference>
<evidence type="ECO:0000313" key="2">
    <source>
        <dbReference type="EMBL" id="OKY96211.1"/>
    </source>
</evidence>
<dbReference type="EMBL" id="MNQH01000002">
    <property type="protein sequence ID" value="OKY96211.1"/>
    <property type="molecule type" value="Genomic_DNA"/>
</dbReference>
<reference evidence="2 3" key="1">
    <citation type="journal article" date="2016" name="Nat. Biotechnol.">
        <title>Measurement of bacterial replication rates in microbial communities.</title>
        <authorList>
            <person name="Brown C.T."/>
            <person name="Olm M.R."/>
            <person name="Thomas B.C."/>
            <person name="Banfield J.F."/>
        </authorList>
    </citation>
    <scope>NUCLEOTIDE SEQUENCE [LARGE SCALE GENOMIC DNA]</scope>
    <source>
        <strain evidence="2">CAG:67_53_122</strain>
    </source>
</reference>
<feature type="domain" description="Fibrobacter succinogenes major paralogous" evidence="1">
    <location>
        <begin position="302"/>
        <end position="395"/>
    </location>
</feature>
<dbReference type="CDD" id="cd13120">
    <property type="entry name" value="BF2867_like_N"/>
    <property type="match status" value="1"/>
</dbReference>
<sequence>MKQFFLILSGLALLTGCSSKNDSVEGPVQSRIRIAPSISRVTGLNFDTGDRIGLTIVKSGANYCENTSLRFDGTVFVSDDLFWYDDSSEKSNLTAYYPYLAEGAPASFTVRADQKLAADHEASDLLAATATDVVPSQTAVNMVFTHLLTKIVIDITNNSANTIQEVTLKGSRCTATVDLSTKSVQVDASSAETDIYPFPTVTAGRYEAILVPQRAALELEIQTSDGNRHTKTFQATDLQSGAEYAIEAVISNTNKIHASISGAVKGWEDGGAIAPVEDDLPEDSDLLEYAGVKYRIRQLSNGTTWMAENLRYIPEDKRVSSSPSDENGIWYPCTTSFTASSDTEYIQRQGLLYDLATAVGEPVTADNFRNIEGVQGICPEGWHLPTRADMESLIAVNSELGSSFFTYAGTRDPSGKYIGSLMSGNFSKGYLLCTSTESSVYTPEDLNYQYLLFSKSNQVNIIDIDCRSGMPVRCVKNATSGE</sequence>
<dbReference type="Gene3D" id="2.60.40.2620">
    <property type="entry name" value="Fimbrillin-like"/>
    <property type="match status" value="1"/>
</dbReference>
<name>A0A1Q6FBF8_9BACT</name>
<organism evidence="2 3">
    <name type="scientific">Alistipes putredinis</name>
    <dbReference type="NCBI Taxonomy" id="28117"/>
    <lineage>
        <taxon>Bacteria</taxon>
        <taxon>Pseudomonadati</taxon>
        <taxon>Bacteroidota</taxon>
        <taxon>Bacteroidia</taxon>
        <taxon>Bacteroidales</taxon>
        <taxon>Rikenellaceae</taxon>
        <taxon>Alistipes</taxon>
    </lineage>
</organism>
<protein>
    <recommendedName>
        <fullName evidence="1">Fibrobacter succinogenes major paralogous domain-containing protein</fullName>
    </recommendedName>
</protein>
<evidence type="ECO:0000313" key="3">
    <source>
        <dbReference type="Proteomes" id="UP000187417"/>
    </source>
</evidence>
<gene>
    <name evidence="2" type="ORF">BHV66_02480</name>
</gene>
<proteinExistence type="predicted"/>
<dbReference type="AlphaFoldDB" id="A0A1Q6FBF8"/>
<dbReference type="InterPro" id="IPR042278">
    <property type="entry name" value="Mfa-like_1_N"/>
</dbReference>
<dbReference type="Proteomes" id="UP000187417">
    <property type="component" value="Unassembled WGS sequence"/>
</dbReference>
<evidence type="ECO:0000259" key="1">
    <source>
        <dbReference type="Pfam" id="PF09603"/>
    </source>
</evidence>
<dbReference type="NCBIfam" id="TIGR02145">
    <property type="entry name" value="Fib_succ_major"/>
    <property type="match status" value="1"/>
</dbReference>